<dbReference type="PRINTS" id="PR00260">
    <property type="entry name" value="CHEMTRNSDUCR"/>
</dbReference>
<dbReference type="EMBL" id="CP139487">
    <property type="protein sequence ID" value="WPU65870.1"/>
    <property type="molecule type" value="Genomic_DNA"/>
</dbReference>
<feature type="coiled-coil region" evidence="9">
    <location>
        <begin position="450"/>
        <end position="477"/>
    </location>
</feature>
<organism evidence="12 13">
    <name type="scientific">Peredibacter starrii</name>
    <dbReference type="NCBI Taxonomy" id="28202"/>
    <lineage>
        <taxon>Bacteria</taxon>
        <taxon>Pseudomonadati</taxon>
        <taxon>Bdellovibrionota</taxon>
        <taxon>Bacteriovoracia</taxon>
        <taxon>Bacteriovoracales</taxon>
        <taxon>Bacteriovoracaceae</taxon>
        <taxon>Peredibacter</taxon>
    </lineage>
</organism>
<evidence type="ECO:0000256" key="6">
    <source>
        <dbReference type="ARBA" id="ARBA00023136"/>
    </source>
</evidence>
<dbReference type="GO" id="GO:0004888">
    <property type="term" value="F:transmembrane signaling receptor activity"/>
    <property type="evidence" value="ECO:0007669"/>
    <property type="project" value="InterPro"/>
</dbReference>
<dbReference type="SUPFAM" id="SSF58104">
    <property type="entry name" value="Methyl-accepting chemotaxis protein (MCP) signaling domain"/>
    <property type="match status" value="1"/>
</dbReference>
<dbReference type="AlphaFoldDB" id="A0AAX4HRS7"/>
<accession>A0AAX4HRS7</accession>
<feature type="transmembrane region" description="Helical" evidence="10">
    <location>
        <begin position="15"/>
        <end position="34"/>
    </location>
</feature>
<keyword evidence="5 10" id="KW-1133">Transmembrane helix</keyword>
<evidence type="ECO:0000256" key="1">
    <source>
        <dbReference type="ARBA" id="ARBA00004651"/>
    </source>
</evidence>
<evidence type="ECO:0000256" key="9">
    <source>
        <dbReference type="SAM" id="Coils"/>
    </source>
</evidence>
<evidence type="ECO:0000256" key="3">
    <source>
        <dbReference type="ARBA" id="ARBA00022500"/>
    </source>
</evidence>
<name>A0AAX4HRS7_9BACT</name>
<comment type="subcellular location">
    <subcellularLocation>
        <location evidence="1">Cell membrane</location>
        <topology evidence="1">Multi-pass membrane protein</topology>
    </subcellularLocation>
</comment>
<dbReference type="SMART" id="SM00283">
    <property type="entry name" value="MA"/>
    <property type="match status" value="1"/>
</dbReference>
<evidence type="ECO:0000256" key="4">
    <source>
        <dbReference type="ARBA" id="ARBA00022692"/>
    </source>
</evidence>
<dbReference type="Pfam" id="PF00015">
    <property type="entry name" value="MCPsignal"/>
    <property type="match status" value="1"/>
</dbReference>
<gene>
    <name evidence="12" type="ORF">SOO65_03840</name>
</gene>
<evidence type="ECO:0000256" key="8">
    <source>
        <dbReference type="PROSITE-ProRule" id="PRU00284"/>
    </source>
</evidence>
<keyword evidence="9" id="KW-0175">Coiled coil</keyword>
<dbReference type="InterPro" id="IPR004089">
    <property type="entry name" value="MCPsignal_dom"/>
</dbReference>
<feature type="transmembrane region" description="Helical" evidence="10">
    <location>
        <begin position="196"/>
        <end position="214"/>
    </location>
</feature>
<dbReference type="InterPro" id="IPR051310">
    <property type="entry name" value="MCP_chemotaxis"/>
</dbReference>
<dbReference type="PANTHER" id="PTHR43531">
    <property type="entry name" value="PROTEIN ICFG"/>
    <property type="match status" value="1"/>
</dbReference>
<keyword evidence="2" id="KW-1003">Cell membrane</keyword>
<dbReference type="GO" id="GO:0007165">
    <property type="term" value="P:signal transduction"/>
    <property type="evidence" value="ECO:0007669"/>
    <property type="project" value="UniProtKB-KW"/>
</dbReference>
<protein>
    <submittedName>
        <fullName evidence="12">Cache domain-containing protein</fullName>
    </submittedName>
</protein>
<evidence type="ECO:0000259" key="11">
    <source>
        <dbReference type="PROSITE" id="PS50111"/>
    </source>
</evidence>
<proteinExistence type="inferred from homology"/>
<keyword evidence="8" id="KW-0807">Transducer</keyword>
<evidence type="ECO:0000256" key="10">
    <source>
        <dbReference type="SAM" id="Phobius"/>
    </source>
</evidence>
<dbReference type="Gene3D" id="3.30.450.20">
    <property type="entry name" value="PAS domain"/>
    <property type="match status" value="1"/>
</dbReference>
<dbReference type="KEGG" id="psti:SOO65_03840"/>
<dbReference type="RefSeq" id="WP_321397209.1">
    <property type="nucleotide sequence ID" value="NZ_CP139487.1"/>
</dbReference>
<evidence type="ECO:0000313" key="12">
    <source>
        <dbReference type="EMBL" id="WPU65870.1"/>
    </source>
</evidence>
<evidence type="ECO:0000256" key="5">
    <source>
        <dbReference type="ARBA" id="ARBA00022989"/>
    </source>
</evidence>
<dbReference type="SMART" id="SM01049">
    <property type="entry name" value="Cache_2"/>
    <property type="match status" value="1"/>
</dbReference>
<feature type="domain" description="Methyl-accepting transducer" evidence="11">
    <location>
        <begin position="232"/>
        <end position="468"/>
    </location>
</feature>
<comment type="similarity">
    <text evidence="7">Belongs to the methyl-accepting chemotaxis (MCP) protein family.</text>
</comment>
<dbReference type="Pfam" id="PF17200">
    <property type="entry name" value="sCache_2"/>
    <property type="match status" value="1"/>
</dbReference>
<reference evidence="12 13" key="1">
    <citation type="submission" date="2023-11" db="EMBL/GenBank/DDBJ databases">
        <title>Peredibacter starrii A3.12.</title>
        <authorList>
            <person name="Mitchell R.J."/>
        </authorList>
    </citation>
    <scope>NUCLEOTIDE SEQUENCE [LARGE SCALE GENOMIC DNA]</scope>
    <source>
        <strain evidence="12 13">A3.12</strain>
    </source>
</reference>
<keyword evidence="13" id="KW-1185">Reference proteome</keyword>
<evidence type="ECO:0000256" key="2">
    <source>
        <dbReference type="ARBA" id="ARBA00022475"/>
    </source>
</evidence>
<dbReference type="PROSITE" id="PS50111">
    <property type="entry name" value="CHEMOTAXIS_TRANSDUC_2"/>
    <property type="match status" value="1"/>
</dbReference>
<keyword evidence="3" id="KW-0145">Chemotaxis</keyword>
<keyword evidence="4 10" id="KW-0812">Transmembrane</keyword>
<dbReference type="GO" id="GO:0005886">
    <property type="term" value="C:plasma membrane"/>
    <property type="evidence" value="ECO:0007669"/>
    <property type="project" value="UniProtKB-SubCell"/>
</dbReference>
<dbReference type="Gene3D" id="1.10.287.950">
    <property type="entry name" value="Methyl-accepting chemotaxis protein"/>
    <property type="match status" value="1"/>
</dbReference>
<dbReference type="InterPro" id="IPR004090">
    <property type="entry name" value="Chemotax_Me-accpt_rcpt"/>
</dbReference>
<evidence type="ECO:0000313" key="13">
    <source>
        <dbReference type="Proteomes" id="UP001324634"/>
    </source>
</evidence>
<dbReference type="Proteomes" id="UP001324634">
    <property type="component" value="Chromosome"/>
</dbReference>
<dbReference type="GO" id="GO:0006935">
    <property type="term" value="P:chemotaxis"/>
    <property type="evidence" value="ECO:0007669"/>
    <property type="project" value="UniProtKB-KW"/>
</dbReference>
<sequence length="483" mass="53099">MNLSWKSFSFRKKTLTLLVAAMIPPWLIVSFYVLPLMKKNMYEDKQTAVRQTVDVVSKALEHYHTLYTQNVLSEEEAKQGALNLIKQLRYSEKEYFWINDLHPKMVMHPLKPELNNSDLTNNKDPNGKALFMEMVKLVQTPANEGIVEYMWPKPGSPKPEPKISFVRQFKPWKWVVGSGVYVDDIETAISAFRIKVLSGFAFAFIVAYIIFYVFTGRLMDMLTQTVADTTEAGGQVLTASEMLATAGNNVAQGATESSSRIEESLKSVSDLNTIVQNNKSRATAAAELAKSSEDGAHQGTVELKKLIDAINVMAKTSEEITKAMRIIDDIAFQTNLLALNAAVEAARAGEQGKGFAVVADAVRGLASKSAEAAKEVQTIVQNSVDQSHLSLKLAGNSDKALDNILSFVKKVSVLNQEISESTEQQTQGIASIHEAMEALKNQSHHFASAAEETAATSEEMSSQAKNLQEMVNKIATEVKGRAA</sequence>
<keyword evidence="6 10" id="KW-0472">Membrane</keyword>
<dbReference type="InterPro" id="IPR033480">
    <property type="entry name" value="sCache_2"/>
</dbReference>
<dbReference type="PANTHER" id="PTHR43531:SF11">
    <property type="entry name" value="METHYL-ACCEPTING CHEMOTAXIS PROTEIN 3"/>
    <property type="match status" value="1"/>
</dbReference>
<evidence type="ECO:0000256" key="7">
    <source>
        <dbReference type="ARBA" id="ARBA00029447"/>
    </source>
</evidence>